<dbReference type="PANTHER" id="PTHR22602:SF0">
    <property type="entry name" value="TRANSFERASE CAF17, MITOCHONDRIAL-RELATED"/>
    <property type="match status" value="1"/>
</dbReference>
<dbReference type="GO" id="GO:0016226">
    <property type="term" value="P:iron-sulfur cluster assembly"/>
    <property type="evidence" value="ECO:0007669"/>
    <property type="project" value="TreeGrafter"/>
</dbReference>
<sequence>MGAQAVTRIATLDHRAVIAVEGEDRVSFLQGLVSQDVALAEPGRALWSALLTPQGKWLAEFFIIAEGERLLLDVEADQREDLIKRLSRFRLRAKVKVAADDYAVQVAWDGPAPDVTDGLVAVDARLPEAGFRILSRAGLPANATLAEWDAHRLALGLPDGVRDLEREKTVLLEAGFDELGGISWTKGCYMGQELTARTRYRGLLKRRLVPVGIEGPAPAPGTIILTAEGRDVGTMRSSEGALGLAVLRLDVLGGAVTLIAGEARLVPKVPAWMKLPEPASAV</sequence>
<dbReference type="EMBL" id="JAESVA010000002">
    <property type="protein sequence ID" value="MCB8880162.1"/>
    <property type="molecule type" value="Genomic_DNA"/>
</dbReference>
<dbReference type="PANTHER" id="PTHR22602">
    <property type="entry name" value="TRANSFERASE CAF17, MITOCHONDRIAL-RELATED"/>
    <property type="match status" value="1"/>
</dbReference>
<keyword evidence="4" id="KW-1185">Reference proteome</keyword>
<gene>
    <name evidence="3" type="ORF">ACELLULO517_07950</name>
</gene>
<dbReference type="InterPro" id="IPR045179">
    <property type="entry name" value="YgfZ/GcvT"/>
</dbReference>
<dbReference type="AlphaFoldDB" id="A0A963YZP6"/>
<dbReference type="NCBIfam" id="TIGR03317">
    <property type="entry name" value="ygfZ_signature"/>
    <property type="match status" value="1"/>
</dbReference>
<dbReference type="RefSeq" id="WP_227306767.1">
    <property type="nucleotide sequence ID" value="NZ_JAESVA010000002.1"/>
</dbReference>
<dbReference type="Proteomes" id="UP000721844">
    <property type="component" value="Unassembled WGS sequence"/>
</dbReference>
<dbReference type="SUPFAM" id="SSF103025">
    <property type="entry name" value="Folate-binding domain"/>
    <property type="match status" value="1"/>
</dbReference>
<dbReference type="InterPro" id="IPR017703">
    <property type="entry name" value="YgfZ/GCV_T_CS"/>
</dbReference>
<reference evidence="3 4" key="1">
    <citation type="journal article" date="2021" name="Microorganisms">
        <title>Acidisoma silvae sp. nov. and Acidisomacellulosilytica sp. nov., Two Acidophilic Bacteria Isolated from Decaying Wood, Hydrolyzing Cellulose and Producing Poly-3-hydroxybutyrate.</title>
        <authorList>
            <person name="Mieszkin S."/>
            <person name="Pouder E."/>
            <person name="Uroz S."/>
            <person name="Simon-Colin C."/>
            <person name="Alain K."/>
        </authorList>
    </citation>
    <scope>NUCLEOTIDE SEQUENCE [LARGE SCALE GENOMIC DNA]</scope>
    <source>
        <strain evidence="3 4">HW T5.17</strain>
    </source>
</reference>
<dbReference type="PIRSF" id="PIRSF006487">
    <property type="entry name" value="GcvT"/>
    <property type="match status" value="1"/>
</dbReference>
<dbReference type="Gene3D" id="3.30.1360.120">
    <property type="entry name" value="Probable tRNA modification gtpase trme, domain 1"/>
    <property type="match status" value="1"/>
</dbReference>
<dbReference type="Gene3D" id="2.40.30.160">
    <property type="match status" value="1"/>
</dbReference>
<evidence type="ECO:0000313" key="4">
    <source>
        <dbReference type="Proteomes" id="UP000721844"/>
    </source>
</evidence>
<organism evidence="3 4">
    <name type="scientific">Acidisoma cellulosilyticum</name>
    <dbReference type="NCBI Taxonomy" id="2802395"/>
    <lineage>
        <taxon>Bacteria</taxon>
        <taxon>Pseudomonadati</taxon>
        <taxon>Pseudomonadota</taxon>
        <taxon>Alphaproteobacteria</taxon>
        <taxon>Acetobacterales</taxon>
        <taxon>Acidocellaceae</taxon>
        <taxon>Acidisoma</taxon>
    </lineage>
</organism>
<proteinExistence type="predicted"/>
<dbReference type="InterPro" id="IPR057460">
    <property type="entry name" value="CAF17_C"/>
</dbReference>
<comment type="caution">
    <text evidence="3">The sequence shown here is derived from an EMBL/GenBank/DDBJ whole genome shotgun (WGS) entry which is preliminary data.</text>
</comment>
<accession>A0A963YZP6</accession>
<evidence type="ECO:0000313" key="3">
    <source>
        <dbReference type="EMBL" id="MCB8880162.1"/>
    </source>
</evidence>
<evidence type="ECO:0000259" key="2">
    <source>
        <dbReference type="Pfam" id="PF25455"/>
    </source>
</evidence>
<name>A0A963YZP6_9PROT</name>
<dbReference type="Pfam" id="PF25455">
    <property type="entry name" value="Beta-barrel_CAF17_C"/>
    <property type="match status" value="1"/>
</dbReference>
<evidence type="ECO:0000256" key="1">
    <source>
        <dbReference type="ARBA" id="ARBA00022946"/>
    </source>
</evidence>
<dbReference type="InterPro" id="IPR027266">
    <property type="entry name" value="TrmE/GcvT-like"/>
</dbReference>
<keyword evidence="1" id="KW-0809">Transit peptide</keyword>
<protein>
    <submittedName>
        <fullName evidence="3">Folate-binding protein YgfZ</fullName>
    </submittedName>
</protein>
<feature type="domain" description="CAF17 C-terminal" evidence="2">
    <location>
        <begin position="205"/>
        <end position="274"/>
    </location>
</feature>